<dbReference type="GO" id="GO:0046872">
    <property type="term" value="F:metal ion binding"/>
    <property type="evidence" value="ECO:0007669"/>
    <property type="project" value="UniProtKB-KW"/>
</dbReference>
<keyword evidence="3" id="KW-0479">Metal-binding</keyword>
<dbReference type="PANTHER" id="PTHR13778">
    <property type="entry name" value="GLYCOSYLTRANSFERASE 8 DOMAIN-CONTAINING PROTEIN"/>
    <property type="match status" value="1"/>
</dbReference>
<dbReference type="CDD" id="cd04194">
    <property type="entry name" value="GT8_A4GalT_like"/>
    <property type="match status" value="1"/>
</dbReference>
<keyword evidence="2 4" id="KW-0808">Transferase</keyword>
<organism evidence="4 5">
    <name type="scientific">Lactiplantibacillus fabifermentans DSM 21115</name>
    <dbReference type="NCBI Taxonomy" id="1413187"/>
    <lineage>
        <taxon>Bacteria</taxon>
        <taxon>Bacillati</taxon>
        <taxon>Bacillota</taxon>
        <taxon>Bacilli</taxon>
        <taxon>Lactobacillales</taxon>
        <taxon>Lactobacillaceae</taxon>
        <taxon>Lactiplantibacillus</taxon>
    </lineage>
</organism>
<name>A0A0R2NYB4_9LACO</name>
<evidence type="ECO:0000313" key="4">
    <source>
        <dbReference type="EMBL" id="KRO29435.1"/>
    </source>
</evidence>
<comment type="caution">
    <text evidence="4">The sequence shown here is derived from an EMBL/GenBank/DDBJ whole genome shotgun (WGS) entry which is preliminary data.</text>
</comment>
<evidence type="ECO:0000313" key="5">
    <source>
        <dbReference type="Proteomes" id="UP000050920"/>
    </source>
</evidence>
<keyword evidence="5" id="KW-1185">Reference proteome</keyword>
<keyword evidence="1" id="KW-0328">Glycosyltransferase</keyword>
<evidence type="ECO:0000256" key="1">
    <source>
        <dbReference type="ARBA" id="ARBA00022676"/>
    </source>
</evidence>
<dbReference type="InterPro" id="IPR050748">
    <property type="entry name" value="Glycosyltrans_8_dom-fam"/>
</dbReference>
<dbReference type="Gene3D" id="3.90.550.10">
    <property type="entry name" value="Spore Coat Polysaccharide Biosynthesis Protein SpsA, Chain A"/>
    <property type="match status" value="1"/>
</dbReference>
<dbReference type="SUPFAM" id="SSF53448">
    <property type="entry name" value="Nucleotide-diphospho-sugar transferases"/>
    <property type="match status" value="1"/>
</dbReference>
<dbReference type="EMBL" id="AYGX02000006">
    <property type="protein sequence ID" value="KRO29435.1"/>
    <property type="molecule type" value="Genomic_DNA"/>
</dbReference>
<dbReference type="Pfam" id="PF01501">
    <property type="entry name" value="Glyco_transf_8"/>
    <property type="match status" value="1"/>
</dbReference>
<gene>
    <name evidence="4" type="ORF">DY78_GL000266</name>
</gene>
<protein>
    <submittedName>
        <fullName evidence="4">Glycosyl transferase family 8</fullName>
    </submittedName>
</protein>
<dbReference type="AlphaFoldDB" id="A0A0R2NYB4"/>
<dbReference type="Proteomes" id="UP000050920">
    <property type="component" value="Unassembled WGS sequence"/>
</dbReference>
<accession>A0A0R2NYB4</accession>
<evidence type="ECO:0000256" key="3">
    <source>
        <dbReference type="ARBA" id="ARBA00022723"/>
    </source>
</evidence>
<evidence type="ECO:0000256" key="2">
    <source>
        <dbReference type="ARBA" id="ARBA00022679"/>
    </source>
</evidence>
<dbReference type="GO" id="GO:0016757">
    <property type="term" value="F:glycosyltransferase activity"/>
    <property type="evidence" value="ECO:0007669"/>
    <property type="project" value="UniProtKB-KW"/>
</dbReference>
<dbReference type="PANTHER" id="PTHR13778:SF47">
    <property type="entry name" value="LIPOPOLYSACCHARIDE 1,3-GALACTOSYLTRANSFERASE"/>
    <property type="match status" value="1"/>
</dbReference>
<proteinExistence type="predicted"/>
<dbReference type="InterPro" id="IPR029044">
    <property type="entry name" value="Nucleotide-diphossugar_trans"/>
</dbReference>
<sequence>MNIVYTINCDFFSQLCVSILSVLKHTSQKLNFFVISSDIQQQQFSYLKEIVRKAAYDRDISVKLFSPLIAVKSELKADRGDISQYYRLFLVDIFKNNGVDVNKLQRVVFLDADTLIVGDHFEDLSKINLNNNVIGACLDPWSKLYRPVFNLDRKVYMINSGVLVIDLNKWLENRISERINSIIMNRKGFFPQGDQGILDEAFKGKFEILPLSYNLNSLSVEFSYHDLCIYRKPQSYYSKLSYDQAKMYPTIVHFTSSFLCDRPWIYDITSDYGQIWRQSKEKLQLPKTNYKNKSVIVFLYKTFKPIKALNFLGIVQAYVRPLMWLIQRRRILR</sequence>
<dbReference type="RefSeq" id="WP_024624180.1">
    <property type="nucleotide sequence ID" value="NZ_AYGX02000006.1"/>
</dbReference>
<reference evidence="4 5" key="1">
    <citation type="journal article" date="2015" name="Genome Announc.">
        <title>Expanding the biotechnology potential of lactobacilli through comparative genomics of 213 strains and associated genera.</title>
        <authorList>
            <person name="Sun Z."/>
            <person name="Harris H.M."/>
            <person name="McCann A."/>
            <person name="Guo C."/>
            <person name="Argimon S."/>
            <person name="Zhang W."/>
            <person name="Yang X."/>
            <person name="Jeffery I.B."/>
            <person name="Cooney J.C."/>
            <person name="Kagawa T.F."/>
            <person name="Liu W."/>
            <person name="Song Y."/>
            <person name="Salvetti E."/>
            <person name="Wrobel A."/>
            <person name="Rasinkangas P."/>
            <person name="Parkhill J."/>
            <person name="Rea M.C."/>
            <person name="O'Sullivan O."/>
            <person name="Ritari J."/>
            <person name="Douillard F.P."/>
            <person name="Paul Ross R."/>
            <person name="Yang R."/>
            <person name="Briner A.E."/>
            <person name="Felis G.E."/>
            <person name="de Vos W.M."/>
            <person name="Barrangou R."/>
            <person name="Klaenhammer T.R."/>
            <person name="Caufield P.W."/>
            <person name="Cui Y."/>
            <person name="Zhang H."/>
            <person name="O'Toole P.W."/>
        </authorList>
    </citation>
    <scope>NUCLEOTIDE SEQUENCE [LARGE SCALE GENOMIC DNA]</scope>
    <source>
        <strain evidence="4 5">DSM 21115</strain>
    </source>
</reference>
<dbReference type="InterPro" id="IPR002495">
    <property type="entry name" value="Glyco_trans_8"/>
</dbReference>